<dbReference type="RefSeq" id="XP_026300682.1">
    <property type="nucleotide sequence ID" value="XM_026444897.1"/>
</dbReference>
<dbReference type="AlphaFoldDB" id="A0A7M7MTD6"/>
<protein>
    <submittedName>
        <fullName evidence="4 5">Uncharacterized protein LOC724539 isoform X1</fullName>
    </submittedName>
</protein>
<dbReference type="GeneID" id="724539"/>
<feature type="coiled-coil region" evidence="1">
    <location>
        <begin position="198"/>
        <end position="225"/>
    </location>
</feature>
<proteinExistence type="predicted"/>
<evidence type="ECO:0000313" key="2">
    <source>
        <dbReference type="EnsemblMetazoa" id="XP_026300692"/>
    </source>
</evidence>
<accession>A0A8B8H9H6</accession>
<reference evidence="3" key="3">
    <citation type="submission" date="2025-05" db="UniProtKB">
        <authorList>
            <consortium name="RefSeq"/>
        </authorList>
    </citation>
    <scope>NUCLEOTIDE SEQUENCE [LARGE SCALE GENOMIC DNA]</scope>
    <source>
        <strain evidence="3 5">DH4</strain>
        <tissue evidence="5">Whole body</tissue>
    </source>
</reference>
<dbReference type="Proteomes" id="UP000005203">
    <property type="component" value="Linkage group LG1"/>
</dbReference>
<accession>A0A7M7MTD6</accession>
<accession>A0A8B8H9I7</accession>
<evidence type="ECO:0000313" key="4">
    <source>
        <dbReference type="RefSeq" id="XP_026300682.1"/>
    </source>
</evidence>
<keyword evidence="1" id="KW-0175">Coiled coil</keyword>
<dbReference type="EnsemblMetazoa" id="XM_026444897">
    <property type="protein sequence ID" value="XP_026300682"/>
    <property type="gene ID" value="LOC724539"/>
</dbReference>
<sequence>MQNISSKNSLNKGPDVKIFCSNAQCQVVNEELTNLCQQVTDLKETVASLENIIQIKDIQLQKMQRENERLSTELKKQQRHIKNLKRKITKKSFKFIAIFKCIDLILEQLDDERFLYQKEKDSFNNEIQRQKTRCASGASKLHQQRKEFEIVRECLEDENKSLREELNEKIETTYNLCIKFLRMKYAKDSLRQKFDQLLKEHLQVITDMMEKLDEAREELNIIVSEKFQEPLPLSKARFLQVVQRNARLVHENATLKVQIQHLTLNIERLKSCVQKPKSINVDANIIAKLAEQSKKRCSKESTKWIPIHLFENEIEKTLSFTKPSDLQNFVNYSEDVKLVSKIRSNKLKGYSNTAIREVQTKDTWKSGTVRARSAPEIRLTEGRASSSDIILAESSMDVRHISTNT</sequence>
<evidence type="ECO:0000256" key="1">
    <source>
        <dbReference type="SAM" id="Coils"/>
    </source>
</evidence>
<accession>A0A7M7MTR0</accession>
<evidence type="ECO:0000313" key="5">
    <source>
        <dbReference type="RefSeq" id="XP_026300692.1"/>
    </source>
</evidence>
<reference evidence="4" key="2">
    <citation type="submission" date="2025-04" db="UniProtKB">
        <authorList>
            <consortium name="RefSeq"/>
        </authorList>
    </citation>
    <scope>IDENTIFICATION</scope>
    <source>
        <strain evidence="3 4">DH4</strain>
        <tissue evidence="4">Whole body</tissue>
    </source>
</reference>
<dbReference type="EnsemblMetazoa" id="XM_026444907">
    <property type="protein sequence ID" value="XP_026300692"/>
    <property type="gene ID" value="LOC724539"/>
</dbReference>
<keyword evidence="3" id="KW-1185">Reference proteome</keyword>
<evidence type="ECO:0000313" key="3">
    <source>
        <dbReference type="Proteomes" id="UP000005203"/>
    </source>
</evidence>
<name>A0A7M7MTD6_APIME</name>
<dbReference type="RefSeq" id="XP_026300692.1">
    <property type="nucleotide sequence ID" value="XM_026444907.1"/>
</dbReference>
<dbReference type="KEGG" id="ame:724539"/>
<organism evidence="2">
    <name type="scientific">Apis mellifera</name>
    <name type="common">Honeybee</name>
    <dbReference type="NCBI Taxonomy" id="7460"/>
    <lineage>
        <taxon>Eukaryota</taxon>
        <taxon>Metazoa</taxon>
        <taxon>Ecdysozoa</taxon>
        <taxon>Arthropoda</taxon>
        <taxon>Hexapoda</taxon>
        <taxon>Insecta</taxon>
        <taxon>Pterygota</taxon>
        <taxon>Neoptera</taxon>
        <taxon>Endopterygota</taxon>
        <taxon>Hymenoptera</taxon>
        <taxon>Apocrita</taxon>
        <taxon>Aculeata</taxon>
        <taxon>Apoidea</taxon>
        <taxon>Anthophila</taxon>
        <taxon>Apidae</taxon>
        <taxon>Apis</taxon>
    </lineage>
</organism>
<gene>
    <name evidence="4 5" type="primary">LOC724539</name>
</gene>
<reference evidence="2" key="1">
    <citation type="submission" date="2021-01" db="UniProtKB">
        <authorList>
            <consortium name="EnsemblMetazoa"/>
        </authorList>
    </citation>
    <scope>IDENTIFICATION</scope>
    <source>
        <strain evidence="2">DH4</strain>
    </source>
</reference>
<feature type="coiled-coil region" evidence="1">
    <location>
        <begin position="25"/>
        <end position="172"/>
    </location>
</feature>